<dbReference type="InterPro" id="IPR052922">
    <property type="entry name" value="Cytidylate_Kinase-2"/>
</dbReference>
<organism evidence="1 2">
    <name type="scientific">Stackebrandtia nassauensis (strain DSM 44728 / CIP 108903 / NRRL B-16338 / NBRC 102104 / LLR-40K-21)</name>
    <dbReference type="NCBI Taxonomy" id="446470"/>
    <lineage>
        <taxon>Bacteria</taxon>
        <taxon>Bacillati</taxon>
        <taxon>Actinomycetota</taxon>
        <taxon>Actinomycetes</taxon>
        <taxon>Glycomycetales</taxon>
        <taxon>Glycomycetaceae</taxon>
        <taxon>Stackebrandtia</taxon>
    </lineage>
</organism>
<dbReference type="PANTHER" id="PTHR37816">
    <property type="entry name" value="YALI0E33011P"/>
    <property type="match status" value="1"/>
</dbReference>
<dbReference type="PANTHER" id="PTHR37816:SF1">
    <property type="entry name" value="TOXIN"/>
    <property type="match status" value="1"/>
</dbReference>
<dbReference type="STRING" id="446470.Snas_5705"/>
<dbReference type="InterPro" id="IPR027417">
    <property type="entry name" value="P-loop_NTPase"/>
</dbReference>
<evidence type="ECO:0000313" key="1">
    <source>
        <dbReference type="EMBL" id="ADD45335.1"/>
    </source>
</evidence>
<dbReference type="KEGG" id="sna:Snas_5705"/>
<dbReference type="Proteomes" id="UP000000844">
    <property type="component" value="Chromosome"/>
</dbReference>
<keyword evidence="2" id="KW-1185">Reference proteome</keyword>
<accession>D3PY06</accession>
<sequence>MVVGCAGAGKSTITVALNRAHGLPIVHLDRLYWKPGWQRSPDDEWELVLRELVAEDAWIHDGNYDSTMDFRLPRADLVVFVDTPRRRCLYRAVKRRLVGNRIHDIPGCPENLDREFFGYVWRFPTVHRPRLLERLAGHPNVVRLRTRREVRRFLAGLAAPSPG</sequence>
<reference evidence="1 2" key="1">
    <citation type="journal article" date="2009" name="Stand. Genomic Sci.">
        <title>Complete genome sequence of Stackebrandtia nassauensis type strain (LLR-40K-21).</title>
        <authorList>
            <person name="Munk C."/>
            <person name="Lapidus A."/>
            <person name="Copeland A."/>
            <person name="Jando M."/>
            <person name="Mayilraj S."/>
            <person name="Glavina Del Rio T."/>
            <person name="Nolan M."/>
            <person name="Chen F."/>
            <person name="Lucas S."/>
            <person name="Tice H."/>
            <person name="Cheng J.F."/>
            <person name="Han C."/>
            <person name="Detter J.C."/>
            <person name="Bruce D."/>
            <person name="Goodwin L."/>
            <person name="Chain P."/>
            <person name="Pitluck S."/>
            <person name="Goker M."/>
            <person name="Ovchinikova G."/>
            <person name="Pati A."/>
            <person name="Ivanova N."/>
            <person name="Mavromatis K."/>
            <person name="Chen A."/>
            <person name="Palaniappan K."/>
            <person name="Land M."/>
            <person name="Hauser L."/>
            <person name="Chang Y.J."/>
            <person name="Jeffries C.D."/>
            <person name="Bristow J."/>
            <person name="Eisen J.A."/>
            <person name="Markowitz V."/>
            <person name="Hugenholtz P."/>
            <person name="Kyrpides N.C."/>
            <person name="Klenk H.P."/>
        </authorList>
    </citation>
    <scope>NUCLEOTIDE SEQUENCE [LARGE SCALE GENOMIC DNA]</scope>
    <source>
        <strain evidence="2">DSM 44728 / CIP 108903 / NRRL B-16338 / NBRC 102104 / LLR-40K-21</strain>
    </source>
</reference>
<dbReference type="eggNOG" id="COG0563">
    <property type="taxonomic scope" value="Bacteria"/>
</dbReference>
<dbReference type="HOGENOM" id="CLU_092618_0_0_11"/>
<proteinExistence type="predicted"/>
<protein>
    <submittedName>
        <fullName evidence="1">Putative DNA topology modulation protein FlaR</fullName>
    </submittedName>
</protein>
<name>D3PY06_STANL</name>
<dbReference type="SUPFAM" id="SSF52540">
    <property type="entry name" value="P-loop containing nucleoside triphosphate hydrolases"/>
    <property type="match status" value="1"/>
</dbReference>
<dbReference type="OrthoDB" id="3199600at2"/>
<dbReference type="AlphaFoldDB" id="D3PY06"/>
<gene>
    <name evidence="1" type="ordered locus">Snas_5705</name>
</gene>
<evidence type="ECO:0000313" key="2">
    <source>
        <dbReference type="Proteomes" id="UP000000844"/>
    </source>
</evidence>
<dbReference type="EMBL" id="CP001778">
    <property type="protein sequence ID" value="ADD45335.1"/>
    <property type="molecule type" value="Genomic_DNA"/>
</dbReference>
<dbReference type="Gene3D" id="3.40.50.300">
    <property type="entry name" value="P-loop containing nucleotide triphosphate hydrolases"/>
    <property type="match status" value="1"/>
</dbReference>